<dbReference type="Gene3D" id="3.30.420.40">
    <property type="match status" value="2"/>
</dbReference>
<protein>
    <submittedName>
        <fullName evidence="6">Molecular chaperone HscC</fullName>
    </submittedName>
</protein>
<dbReference type="PROSITE" id="PS00329">
    <property type="entry name" value="HSP70_2"/>
    <property type="match status" value="1"/>
</dbReference>
<dbReference type="AlphaFoldDB" id="A0A318ITE2"/>
<dbReference type="GO" id="GO:0005524">
    <property type="term" value="F:ATP binding"/>
    <property type="evidence" value="ECO:0007669"/>
    <property type="project" value="UniProtKB-KW"/>
</dbReference>
<dbReference type="Proteomes" id="UP000247792">
    <property type="component" value="Unassembled WGS sequence"/>
</dbReference>
<accession>A0A318ITE2</accession>
<keyword evidence="4" id="KW-0143">Chaperone</keyword>
<dbReference type="InterPro" id="IPR013126">
    <property type="entry name" value="Hsp_70_fam"/>
</dbReference>
<gene>
    <name evidence="6" type="ORF">DFR42_11439</name>
</gene>
<dbReference type="GO" id="GO:0140662">
    <property type="term" value="F:ATP-dependent protein folding chaperone"/>
    <property type="evidence" value="ECO:0007669"/>
    <property type="project" value="InterPro"/>
</dbReference>
<dbReference type="InterPro" id="IPR029047">
    <property type="entry name" value="HSP70_peptide-bd_sf"/>
</dbReference>
<evidence type="ECO:0000256" key="5">
    <source>
        <dbReference type="RuleBase" id="RU003322"/>
    </source>
</evidence>
<dbReference type="InterPro" id="IPR043129">
    <property type="entry name" value="ATPase_NBD"/>
</dbReference>
<evidence type="ECO:0000313" key="7">
    <source>
        <dbReference type="Proteomes" id="UP000247792"/>
    </source>
</evidence>
<evidence type="ECO:0000256" key="2">
    <source>
        <dbReference type="ARBA" id="ARBA00022741"/>
    </source>
</evidence>
<dbReference type="Pfam" id="PF00012">
    <property type="entry name" value="HSP70"/>
    <property type="match status" value="2"/>
</dbReference>
<dbReference type="InterPro" id="IPR042030">
    <property type="entry name" value="HscC_NBD"/>
</dbReference>
<dbReference type="Gene3D" id="3.90.640.10">
    <property type="entry name" value="Actin, Chain A, domain 4"/>
    <property type="match status" value="1"/>
</dbReference>
<keyword evidence="2 5" id="KW-0547">Nucleotide-binding</keyword>
<dbReference type="InterPro" id="IPR018181">
    <property type="entry name" value="Heat_shock_70_CS"/>
</dbReference>
<evidence type="ECO:0000256" key="3">
    <source>
        <dbReference type="ARBA" id="ARBA00022840"/>
    </source>
</evidence>
<dbReference type="FunFam" id="3.30.420.40:FF:000144">
    <property type="entry name" value="Molecular chaperone HscC"/>
    <property type="match status" value="1"/>
</dbReference>
<organism evidence="6 7">
    <name type="scientific">Undibacterium pigrum</name>
    <dbReference type="NCBI Taxonomy" id="401470"/>
    <lineage>
        <taxon>Bacteria</taxon>
        <taxon>Pseudomonadati</taxon>
        <taxon>Pseudomonadota</taxon>
        <taxon>Betaproteobacteria</taxon>
        <taxon>Burkholderiales</taxon>
        <taxon>Oxalobacteraceae</taxon>
        <taxon>Undibacterium</taxon>
    </lineage>
</organism>
<proteinExistence type="inferred from homology"/>
<dbReference type="PROSITE" id="PS01036">
    <property type="entry name" value="HSP70_3"/>
    <property type="match status" value="1"/>
</dbReference>
<keyword evidence="7" id="KW-1185">Reference proteome</keyword>
<dbReference type="PROSITE" id="PS00297">
    <property type="entry name" value="HSP70_1"/>
    <property type="match status" value="1"/>
</dbReference>
<name>A0A318ITE2_9BURK</name>
<dbReference type="CDD" id="cd10235">
    <property type="entry name" value="ASKHA_NBD_HSP70_HscC"/>
    <property type="match status" value="1"/>
</dbReference>
<comment type="similarity">
    <text evidence="1 5">Belongs to the heat shock protein 70 family.</text>
</comment>
<evidence type="ECO:0000256" key="4">
    <source>
        <dbReference type="ARBA" id="ARBA00023186"/>
    </source>
</evidence>
<evidence type="ECO:0000313" key="6">
    <source>
        <dbReference type="EMBL" id="PXX37880.1"/>
    </source>
</evidence>
<comment type="caution">
    <text evidence="6">The sequence shown here is derived from an EMBL/GenBank/DDBJ whole genome shotgun (WGS) entry which is preliminary data.</text>
</comment>
<dbReference type="SUPFAM" id="SSF100920">
    <property type="entry name" value="Heat shock protein 70kD (HSP70), peptide-binding domain"/>
    <property type="match status" value="1"/>
</dbReference>
<evidence type="ECO:0000256" key="1">
    <source>
        <dbReference type="ARBA" id="ARBA00007381"/>
    </source>
</evidence>
<keyword evidence="3 5" id="KW-0067">ATP-binding</keyword>
<dbReference type="SUPFAM" id="SSF53067">
    <property type="entry name" value="Actin-like ATPase domain"/>
    <property type="match status" value="2"/>
</dbReference>
<dbReference type="PRINTS" id="PR00301">
    <property type="entry name" value="HEATSHOCK70"/>
</dbReference>
<dbReference type="Gene3D" id="2.60.34.10">
    <property type="entry name" value="Substrate Binding Domain Of DNAk, Chain A, domain 1"/>
    <property type="match status" value="1"/>
</dbReference>
<dbReference type="RefSeq" id="WP_110257849.1">
    <property type="nucleotide sequence ID" value="NZ_QJKB01000014.1"/>
</dbReference>
<dbReference type="PANTHER" id="PTHR19375">
    <property type="entry name" value="HEAT SHOCK PROTEIN 70KDA"/>
    <property type="match status" value="1"/>
</dbReference>
<reference evidence="6 7" key="1">
    <citation type="submission" date="2018-05" db="EMBL/GenBank/DDBJ databases">
        <title>Genomic Encyclopedia of Type Strains, Phase IV (KMG-IV): sequencing the most valuable type-strain genomes for metagenomic binning, comparative biology and taxonomic classification.</title>
        <authorList>
            <person name="Goeker M."/>
        </authorList>
    </citation>
    <scope>NUCLEOTIDE SEQUENCE [LARGE SCALE GENOMIC DNA]</scope>
    <source>
        <strain evidence="6 7">DSM 19792</strain>
    </source>
</reference>
<sequence>MIIGIDLGTTNSLVAVWKDGKSQLVPNGLGDMLTPSCVSIDEDGSVLVGKAAKERLQTHPERTAAVFKRYMGSDKKVRLGQKDFRAEELSALVLKSLKADAEAFLGEAVTEAVITVPAYFSDAQRKATRTAGLLAGLKVERLLNEPSAAALAYGMHQLNSESRFLVFDLGGGTFDVSILELFEGVMEVRASAGDNYLGGEDVTSAIVDLFFQRNKLATSLRNNPMFMQRLGASAETAKRNLSAGQQAKVQIQLDGNDLSMDIDEEALDKLCAPLLKRMREPVERALRDTNIRANELDSIVLAGGATRMPVIKRLVTLMFGRFPTSEINPDEVVALGAAVQAGLKMKDAALEEVVMTDVAPYSLGVEVCMRLADGKSSDGHFSPVIERNTAVPVSRVGHYRAVDARQTSVQLRVFQGESRLVKDNILLGQLDVPLQPDGNEEKAVDVRFTYDVNGLLEVRANVNNSTESHVLIIEGNPGMLSEEEIRQRFAELEKIKMHPRDTLEMRTLLARADRIYQQVRGEVRSWLSVQIAEFEGVLETQNPRLINPAKNKFSDMLNSIESDSHLHSDFDPQPN</sequence>
<dbReference type="FunFam" id="3.90.640.10:FF:000003">
    <property type="entry name" value="Molecular chaperone DnaK"/>
    <property type="match status" value="1"/>
</dbReference>
<dbReference type="EMBL" id="QJKB01000014">
    <property type="protein sequence ID" value="PXX37880.1"/>
    <property type="molecule type" value="Genomic_DNA"/>
</dbReference>
<dbReference type="OrthoDB" id="9766019at2"/>